<dbReference type="Proteomes" id="UP001249851">
    <property type="component" value="Unassembled WGS sequence"/>
</dbReference>
<keyword evidence="2" id="KW-1185">Reference proteome</keyword>
<sequence length="192" mass="21022">MELLDYSTAYNALPSGCRSLSDTATQCCFDPIILVSVATQTDDVPTTVASHNSSNTFASVSRLASCLNLQFISESVFYDTQQRFLFPVLNQAWEDEQQMVRQEQVNKGALDLNGDGRCESPGHSAKYGTYTLTDNDSGKVVAFSVVQVSEVTSSNAMEKEGFKHCIESLEDDRVKIDRIATDRHVSCPSAAS</sequence>
<name>A0AAD9VBT3_ACRCE</name>
<accession>A0AAD9VBT3</accession>
<evidence type="ECO:0000313" key="1">
    <source>
        <dbReference type="EMBL" id="KAK2568666.1"/>
    </source>
</evidence>
<dbReference type="AlphaFoldDB" id="A0AAD9VBT3"/>
<reference evidence="1" key="2">
    <citation type="journal article" date="2023" name="Science">
        <title>Genomic signatures of disease resistance in endangered staghorn corals.</title>
        <authorList>
            <person name="Vollmer S.V."/>
            <person name="Selwyn J.D."/>
            <person name="Despard B.A."/>
            <person name="Roesel C.L."/>
        </authorList>
    </citation>
    <scope>NUCLEOTIDE SEQUENCE</scope>
    <source>
        <strain evidence="1">K2</strain>
    </source>
</reference>
<reference evidence="1" key="1">
    <citation type="journal article" date="2023" name="G3 (Bethesda)">
        <title>Whole genome assembly and annotation of the endangered Caribbean coral Acropora cervicornis.</title>
        <authorList>
            <person name="Selwyn J.D."/>
            <person name="Vollmer S.V."/>
        </authorList>
    </citation>
    <scope>NUCLEOTIDE SEQUENCE</scope>
    <source>
        <strain evidence="1">K2</strain>
    </source>
</reference>
<dbReference type="PANTHER" id="PTHR31751:SF42">
    <property type="entry name" value="PROTEIN CBG10204"/>
    <property type="match status" value="1"/>
</dbReference>
<gene>
    <name evidence="1" type="ORF">P5673_006628</name>
</gene>
<protein>
    <submittedName>
        <fullName evidence="1">Uncharacterized protein</fullName>
    </submittedName>
</protein>
<comment type="caution">
    <text evidence="1">The sequence shown here is derived from an EMBL/GenBank/DDBJ whole genome shotgun (WGS) entry which is preliminary data.</text>
</comment>
<dbReference type="EMBL" id="JARQWQ010000011">
    <property type="protein sequence ID" value="KAK2568666.1"/>
    <property type="molecule type" value="Genomic_DNA"/>
</dbReference>
<dbReference type="PANTHER" id="PTHR31751">
    <property type="entry name" value="SI:CH211-108C17.2-RELATED-RELATED"/>
    <property type="match status" value="1"/>
</dbReference>
<organism evidence="1 2">
    <name type="scientific">Acropora cervicornis</name>
    <name type="common">Staghorn coral</name>
    <dbReference type="NCBI Taxonomy" id="6130"/>
    <lineage>
        <taxon>Eukaryota</taxon>
        <taxon>Metazoa</taxon>
        <taxon>Cnidaria</taxon>
        <taxon>Anthozoa</taxon>
        <taxon>Hexacorallia</taxon>
        <taxon>Scleractinia</taxon>
        <taxon>Astrocoeniina</taxon>
        <taxon>Acroporidae</taxon>
        <taxon>Acropora</taxon>
    </lineage>
</organism>
<proteinExistence type="predicted"/>
<evidence type="ECO:0000313" key="2">
    <source>
        <dbReference type="Proteomes" id="UP001249851"/>
    </source>
</evidence>